<dbReference type="EMBL" id="JAWJZY010000003">
    <property type="protein sequence ID" value="MEE8658878.1"/>
    <property type="molecule type" value="Genomic_DNA"/>
</dbReference>
<reference evidence="1 2" key="1">
    <citation type="submission" date="2023-10" db="EMBL/GenBank/DDBJ databases">
        <title>Sorlinia euscelidii gen. nov., sp. nov., an acetic acid bacteria isolated from the gut of Euscelidius variegatus emitter.</title>
        <authorList>
            <person name="Michoud G."/>
            <person name="Marasco R."/>
            <person name="Seferji K."/>
            <person name="Gonella E."/>
            <person name="Garuglieri E."/>
            <person name="Alma A."/>
            <person name="Mapelli F."/>
            <person name="Borin S."/>
            <person name="Daffonchio D."/>
            <person name="Crotti E."/>
        </authorList>
    </citation>
    <scope>NUCLEOTIDE SEQUENCE [LARGE SCALE GENOMIC DNA]</scope>
    <source>
        <strain evidence="1 2">EV16P</strain>
    </source>
</reference>
<keyword evidence="2" id="KW-1185">Reference proteome</keyword>
<organism evidence="1 2">
    <name type="scientific">Sorlinia euscelidii</name>
    <dbReference type="NCBI Taxonomy" id="3081148"/>
    <lineage>
        <taxon>Bacteria</taxon>
        <taxon>Pseudomonadati</taxon>
        <taxon>Pseudomonadota</taxon>
        <taxon>Alphaproteobacteria</taxon>
        <taxon>Acetobacterales</taxon>
        <taxon>Acetobacteraceae</taxon>
        <taxon>Sorlinia</taxon>
    </lineage>
</organism>
<protein>
    <recommendedName>
        <fullName evidence="3">Secreted protein</fullName>
    </recommendedName>
</protein>
<gene>
    <name evidence="1" type="ORF">DOFOFD_07620</name>
</gene>
<evidence type="ECO:0008006" key="3">
    <source>
        <dbReference type="Google" id="ProtNLM"/>
    </source>
</evidence>
<dbReference type="Proteomes" id="UP001312908">
    <property type="component" value="Unassembled WGS sequence"/>
</dbReference>
<proteinExistence type="predicted"/>
<accession>A0ABU7U2C6</accession>
<evidence type="ECO:0000313" key="1">
    <source>
        <dbReference type="EMBL" id="MEE8658878.1"/>
    </source>
</evidence>
<name>A0ABU7U2C6_9PROT</name>
<sequence>MRTINQDAFACLIFRLCAVARDSHDRERVQIFEKARSKASRKRPMVDSVQAVFFPTAIEEIFAPCCRSIIFLDLKLARSHSTFS</sequence>
<evidence type="ECO:0000313" key="2">
    <source>
        <dbReference type="Proteomes" id="UP001312908"/>
    </source>
</evidence>
<comment type="caution">
    <text evidence="1">The sequence shown here is derived from an EMBL/GenBank/DDBJ whole genome shotgun (WGS) entry which is preliminary data.</text>
</comment>